<evidence type="ECO:0000256" key="7">
    <source>
        <dbReference type="ARBA" id="ARBA00023242"/>
    </source>
</evidence>
<dbReference type="PROSITE" id="PS50048">
    <property type="entry name" value="ZN2_CY6_FUNGAL_2"/>
    <property type="match status" value="1"/>
</dbReference>
<keyword evidence="4" id="KW-0805">Transcription regulation</keyword>
<dbReference type="PROSITE" id="PS00463">
    <property type="entry name" value="ZN2_CY6_FUNGAL_1"/>
    <property type="match status" value="1"/>
</dbReference>
<name>A0A8H5LY99_9AGAR</name>
<feature type="domain" description="Zn(2)-C6 fungal-type" evidence="9">
    <location>
        <begin position="32"/>
        <end position="62"/>
    </location>
</feature>
<dbReference type="EMBL" id="JAACJM010000003">
    <property type="protein sequence ID" value="KAF5373958.1"/>
    <property type="molecule type" value="Genomic_DNA"/>
</dbReference>
<evidence type="ECO:0000256" key="8">
    <source>
        <dbReference type="SAM" id="MobiDB-lite"/>
    </source>
</evidence>
<dbReference type="GO" id="GO:0005634">
    <property type="term" value="C:nucleus"/>
    <property type="evidence" value="ECO:0007669"/>
    <property type="project" value="UniProtKB-SubCell"/>
</dbReference>
<sequence>MSSGSSLPEHVPEPMKMIPYVAAPARSRTALACEKCRERKTKCSGEHPACKRCKTRGLVCVYGPRDSKGRYQSAFVVPQSQSSSPLQSSTPMPETCRPYALHSDISERSSRSSEQAISSGPYSSRDGMDFWSSSQPSQNQAMDRNFQNPPAQYQYERQWPRPPFGPPMSSTPFQTDFTSSHPSMDFSNVGETTPLSHSNYPVTLNHPDIRGHRRGHQQQLSASSMSSMSSGGSMPSTPTVMGYPIPQPLLKSDRGFGSDGAFVGTYTSVPTDSDLVSPASYQIDGYQFSGEYPGHQDSVGVTSHRSSDTSMVGQPHRSYMSHPGIAQNRSHTSTSSLDGALDPSYRSSSRTLF</sequence>
<dbReference type="GO" id="GO:0000981">
    <property type="term" value="F:DNA-binding transcription factor activity, RNA polymerase II-specific"/>
    <property type="evidence" value="ECO:0007669"/>
    <property type="project" value="InterPro"/>
</dbReference>
<reference evidence="10 11" key="1">
    <citation type="journal article" date="2020" name="ISME J.">
        <title>Uncovering the hidden diversity of litter-decomposition mechanisms in mushroom-forming fungi.</title>
        <authorList>
            <person name="Floudas D."/>
            <person name="Bentzer J."/>
            <person name="Ahren D."/>
            <person name="Johansson T."/>
            <person name="Persson P."/>
            <person name="Tunlid A."/>
        </authorList>
    </citation>
    <scope>NUCLEOTIDE SEQUENCE [LARGE SCALE GENOMIC DNA]</scope>
    <source>
        <strain evidence="10 11">CBS 291.85</strain>
    </source>
</reference>
<evidence type="ECO:0000256" key="5">
    <source>
        <dbReference type="ARBA" id="ARBA00023125"/>
    </source>
</evidence>
<feature type="region of interest" description="Disordered" evidence="8">
    <location>
        <begin position="287"/>
        <end position="353"/>
    </location>
</feature>
<feature type="region of interest" description="Disordered" evidence="8">
    <location>
        <begin position="216"/>
        <end position="235"/>
    </location>
</feature>
<keyword evidence="11" id="KW-1185">Reference proteome</keyword>
<evidence type="ECO:0000256" key="6">
    <source>
        <dbReference type="ARBA" id="ARBA00023163"/>
    </source>
</evidence>
<keyword evidence="3" id="KW-0862">Zinc</keyword>
<protein>
    <recommendedName>
        <fullName evidence="9">Zn(2)-C6 fungal-type domain-containing protein</fullName>
    </recommendedName>
</protein>
<evidence type="ECO:0000313" key="10">
    <source>
        <dbReference type="EMBL" id="KAF5373958.1"/>
    </source>
</evidence>
<dbReference type="OrthoDB" id="2399539at2759"/>
<proteinExistence type="predicted"/>
<dbReference type="AlphaFoldDB" id="A0A8H5LY99"/>
<dbReference type="InterPro" id="IPR001138">
    <property type="entry name" value="Zn2Cys6_DnaBD"/>
</dbReference>
<keyword evidence="6" id="KW-0804">Transcription</keyword>
<evidence type="ECO:0000256" key="3">
    <source>
        <dbReference type="ARBA" id="ARBA00022833"/>
    </source>
</evidence>
<dbReference type="SUPFAM" id="SSF57701">
    <property type="entry name" value="Zn2/Cys6 DNA-binding domain"/>
    <property type="match status" value="1"/>
</dbReference>
<comment type="subcellular location">
    <subcellularLocation>
        <location evidence="1">Nucleus</location>
    </subcellularLocation>
</comment>
<dbReference type="Pfam" id="PF00172">
    <property type="entry name" value="Zn_clus"/>
    <property type="match status" value="1"/>
</dbReference>
<evidence type="ECO:0000256" key="1">
    <source>
        <dbReference type="ARBA" id="ARBA00004123"/>
    </source>
</evidence>
<dbReference type="InterPro" id="IPR051615">
    <property type="entry name" value="Transcr_Regulatory_Elem"/>
</dbReference>
<keyword evidence="2" id="KW-0479">Metal-binding</keyword>
<evidence type="ECO:0000313" key="11">
    <source>
        <dbReference type="Proteomes" id="UP000559256"/>
    </source>
</evidence>
<evidence type="ECO:0000256" key="4">
    <source>
        <dbReference type="ARBA" id="ARBA00023015"/>
    </source>
</evidence>
<comment type="caution">
    <text evidence="10">The sequence shown here is derived from an EMBL/GenBank/DDBJ whole genome shotgun (WGS) entry which is preliminary data.</text>
</comment>
<feature type="region of interest" description="Disordered" evidence="8">
    <location>
        <begin position="76"/>
        <end position="145"/>
    </location>
</feature>
<accession>A0A8H5LY99</accession>
<evidence type="ECO:0000256" key="2">
    <source>
        <dbReference type="ARBA" id="ARBA00022723"/>
    </source>
</evidence>
<gene>
    <name evidence="10" type="ORF">D9758_000894</name>
</gene>
<feature type="compositionally biased region" description="Polar residues" evidence="8">
    <location>
        <begin position="327"/>
        <end position="337"/>
    </location>
</feature>
<dbReference type="GO" id="GO:0008270">
    <property type="term" value="F:zinc ion binding"/>
    <property type="evidence" value="ECO:0007669"/>
    <property type="project" value="InterPro"/>
</dbReference>
<keyword evidence="7" id="KW-0539">Nucleus</keyword>
<evidence type="ECO:0000259" key="9">
    <source>
        <dbReference type="PROSITE" id="PS50048"/>
    </source>
</evidence>
<feature type="compositionally biased region" description="Low complexity" evidence="8">
    <location>
        <begin position="223"/>
        <end position="235"/>
    </location>
</feature>
<dbReference type="CDD" id="cd00067">
    <property type="entry name" value="GAL4"/>
    <property type="match status" value="1"/>
</dbReference>
<dbReference type="InterPro" id="IPR036864">
    <property type="entry name" value="Zn2-C6_fun-type_DNA-bd_sf"/>
</dbReference>
<dbReference type="SMART" id="SM00066">
    <property type="entry name" value="GAL4"/>
    <property type="match status" value="1"/>
</dbReference>
<feature type="compositionally biased region" description="Polar residues" evidence="8">
    <location>
        <begin position="131"/>
        <end position="145"/>
    </location>
</feature>
<keyword evidence="5" id="KW-0238">DNA-binding</keyword>
<dbReference type="PANTHER" id="PTHR31313">
    <property type="entry name" value="TY1 ENHANCER ACTIVATOR"/>
    <property type="match status" value="1"/>
</dbReference>
<dbReference type="Proteomes" id="UP000559256">
    <property type="component" value="Unassembled WGS sequence"/>
</dbReference>
<organism evidence="10 11">
    <name type="scientific">Tetrapyrgos nigripes</name>
    <dbReference type="NCBI Taxonomy" id="182062"/>
    <lineage>
        <taxon>Eukaryota</taxon>
        <taxon>Fungi</taxon>
        <taxon>Dikarya</taxon>
        <taxon>Basidiomycota</taxon>
        <taxon>Agaricomycotina</taxon>
        <taxon>Agaricomycetes</taxon>
        <taxon>Agaricomycetidae</taxon>
        <taxon>Agaricales</taxon>
        <taxon>Marasmiineae</taxon>
        <taxon>Marasmiaceae</taxon>
        <taxon>Tetrapyrgos</taxon>
    </lineage>
</organism>
<dbReference type="PANTHER" id="PTHR31313:SF81">
    <property type="entry name" value="TY1 ENHANCER ACTIVATOR"/>
    <property type="match status" value="1"/>
</dbReference>
<feature type="compositionally biased region" description="Low complexity" evidence="8">
    <location>
        <begin position="78"/>
        <end position="91"/>
    </location>
</feature>
<dbReference type="GO" id="GO:0003677">
    <property type="term" value="F:DNA binding"/>
    <property type="evidence" value="ECO:0007669"/>
    <property type="project" value="UniProtKB-KW"/>
</dbReference>
<feature type="compositionally biased region" description="Polar residues" evidence="8">
    <location>
        <begin position="299"/>
        <end position="312"/>
    </location>
</feature>
<dbReference type="Gene3D" id="4.10.240.10">
    <property type="entry name" value="Zn(2)-C6 fungal-type DNA-binding domain"/>
    <property type="match status" value="1"/>
</dbReference>